<dbReference type="RefSeq" id="WP_257384629.1">
    <property type="nucleotide sequence ID" value="NZ_JANJPK010000026.1"/>
</dbReference>
<name>A0AAW5LTQ1_STRSU</name>
<reference evidence="1" key="1">
    <citation type="submission" date="2022-07" db="EMBL/GenBank/DDBJ databases">
        <authorList>
            <person name="Peng Z."/>
        </authorList>
    </citation>
    <scope>NUCLEOTIDE SEQUENCE</scope>
    <source>
        <strain evidence="1">2022WUSS069</strain>
    </source>
</reference>
<sequence>MAIYKHKESGIIIVTDSELRGDWIIVDESKKTAKKKTSAASE</sequence>
<dbReference type="EMBL" id="JANJPK010000026">
    <property type="protein sequence ID" value="MCR1233231.1"/>
    <property type="molecule type" value="Genomic_DNA"/>
</dbReference>
<dbReference type="AlphaFoldDB" id="A0AAW5LTQ1"/>
<evidence type="ECO:0000313" key="1">
    <source>
        <dbReference type="EMBL" id="MCR1233231.1"/>
    </source>
</evidence>
<protein>
    <submittedName>
        <fullName evidence="1">Uncharacterized protein</fullName>
    </submittedName>
</protein>
<proteinExistence type="predicted"/>
<accession>A0AAW5LTQ1</accession>
<organism evidence="1 2">
    <name type="scientific">Streptococcus suis</name>
    <dbReference type="NCBI Taxonomy" id="1307"/>
    <lineage>
        <taxon>Bacteria</taxon>
        <taxon>Bacillati</taxon>
        <taxon>Bacillota</taxon>
        <taxon>Bacilli</taxon>
        <taxon>Lactobacillales</taxon>
        <taxon>Streptococcaceae</taxon>
        <taxon>Streptococcus</taxon>
    </lineage>
</organism>
<evidence type="ECO:0000313" key="2">
    <source>
        <dbReference type="Proteomes" id="UP001206089"/>
    </source>
</evidence>
<comment type="caution">
    <text evidence="1">The sequence shown here is derived from an EMBL/GenBank/DDBJ whole genome shotgun (WGS) entry which is preliminary data.</text>
</comment>
<gene>
    <name evidence="1" type="ORF">NQD44_08960</name>
</gene>
<dbReference type="Proteomes" id="UP001206089">
    <property type="component" value="Unassembled WGS sequence"/>
</dbReference>